<evidence type="ECO:0000313" key="2">
    <source>
        <dbReference type="EMBL" id="MFD1834705.1"/>
    </source>
</evidence>
<evidence type="ECO:0000256" key="1">
    <source>
        <dbReference type="SAM" id="Phobius"/>
    </source>
</evidence>
<evidence type="ECO:0000313" key="3">
    <source>
        <dbReference type="Proteomes" id="UP001597280"/>
    </source>
</evidence>
<organism evidence="2 3">
    <name type="scientific">Brachybacterium rhamnosum</name>
    <dbReference type="NCBI Taxonomy" id="173361"/>
    <lineage>
        <taxon>Bacteria</taxon>
        <taxon>Bacillati</taxon>
        <taxon>Actinomycetota</taxon>
        <taxon>Actinomycetes</taxon>
        <taxon>Micrococcales</taxon>
        <taxon>Dermabacteraceae</taxon>
        <taxon>Brachybacterium</taxon>
    </lineage>
</organism>
<dbReference type="InterPro" id="IPR037185">
    <property type="entry name" value="EmrE-like"/>
</dbReference>
<keyword evidence="1" id="KW-1133">Transmembrane helix</keyword>
<gene>
    <name evidence="2" type="ORF">ACFSDA_06395</name>
</gene>
<keyword evidence="3" id="KW-1185">Reference proteome</keyword>
<keyword evidence="1" id="KW-0812">Transmembrane</keyword>
<dbReference type="EMBL" id="JBHUFL010000002">
    <property type="protein sequence ID" value="MFD1834705.1"/>
    <property type="molecule type" value="Genomic_DNA"/>
</dbReference>
<dbReference type="RefSeq" id="WP_137769530.1">
    <property type="nucleotide sequence ID" value="NZ_BAAAIS010000002.1"/>
</dbReference>
<feature type="transmembrane region" description="Helical" evidence="1">
    <location>
        <begin position="158"/>
        <end position="180"/>
    </location>
</feature>
<evidence type="ECO:0008006" key="4">
    <source>
        <dbReference type="Google" id="ProtNLM"/>
    </source>
</evidence>
<dbReference type="PANTHER" id="PTHR40761">
    <property type="entry name" value="CONSERVED INTEGRAL MEMBRANE ALANINE VALINE AND LEUCINE RICH PROTEIN-RELATED"/>
    <property type="match status" value="1"/>
</dbReference>
<accession>A0ABW4PXA3</accession>
<reference evidence="3" key="1">
    <citation type="journal article" date="2019" name="Int. J. Syst. Evol. Microbiol.">
        <title>The Global Catalogue of Microorganisms (GCM) 10K type strain sequencing project: providing services to taxonomists for standard genome sequencing and annotation.</title>
        <authorList>
            <consortium name="The Broad Institute Genomics Platform"/>
            <consortium name="The Broad Institute Genome Sequencing Center for Infectious Disease"/>
            <person name="Wu L."/>
            <person name="Ma J."/>
        </authorList>
    </citation>
    <scope>NUCLEOTIDE SEQUENCE [LARGE SCALE GENOMIC DNA]</scope>
    <source>
        <strain evidence="3">JCM 11650</strain>
    </source>
</reference>
<feature type="transmembrane region" description="Helical" evidence="1">
    <location>
        <begin position="200"/>
        <end position="219"/>
    </location>
</feature>
<dbReference type="SUPFAM" id="SSF103481">
    <property type="entry name" value="Multidrug resistance efflux transporter EmrE"/>
    <property type="match status" value="1"/>
</dbReference>
<sequence>MLLGLCSAGGAALCYGIGSVLQADAARRTTASTGLDPRLLTRLLRSGRYLIGVAADGAGFLLSLLAVRSLPLFVVQSVVASFLAVTAVLAAVLLRMPLGGRDRAGIAVVVGGLVLVGASAAPDHAVALPPAGDRAVLGGALLLVPAAMVVGRAPWHRGAAGLGAVAGLAFGVTAIASRVLPGPAGQPPGRYLLTLLTDPSSYALVLAGALALLTYSTALQRGSVTRATAPLVVGETLVPALVGVIALGDRPRPGWEWAAILGCLAASAGAVSLARHGEIEPDPAPVGPDRKDPA</sequence>
<keyword evidence="1" id="KW-0472">Membrane</keyword>
<proteinExistence type="predicted"/>
<feature type="transmembrane region" description="Helical" evidence="1">
    <location>
        <begin position="73"/>
        <end position="94"/>
    </location>
</feature>
<feature type="transmembrane region" description="Helical" evidence="1">
    <location>
        <begin position="106"/>
        <end position="122"/>
    </location>
</feature>
<feature type="transmembrane region" description="Helical" evidence="1">
    <location>
        <begin position="49"/>
        <end position="67"/>
    </location>
</feature>
<protein>
    <recommendedName>
        <fullName evidence="4">Integral membrane protein</fullName>
    </recommendedName>
</protein>
<comment type="caution">
    <text evidence="2">The sequence shown here is derived from an EMBL/GenBank/DDBJ whole genome shotgun (WGS) entry which is preliminary data.</text>
</comment>
<dbReference type="PANTHER" id="PTHR40761:SF1">
    <property type="entry name" value="CONSERVED INTEGRAL MEMBRANE ALANINE VALINE AND LEUCINE RICH PROTEIN-RELATED"/>
    <property type="match status" value="1"/>
</dbReference>
<name>A0ABW4PXA3_9MICO</name>
<feature type="transmembrane region" description="Helical" evidence="1">
    <location>
        <begin position="134"/>
        <end position="151"/>
    </location>
</feature>
<dbReference type="Proteomes" id="UP001597280">
    <property type="component" value="Unassembled WGS sequence"/>
</dbReference>